<evidence type="ECO:0000256" key="15">
    <source>
        <dbReference type="ARBA" id="ARBA00023145"/>
    </source>
</evidence>
<evidence type="ECO:0000256" key="17">
    <source>
        <dbReference type="SAM" id="MobiDB-lite"/>
    </source>
</evidence>
<dbReference type="Gene3D" id="2.60.120.380">
    <property type="match status" value="1"/>
</dbReference>
<comment type="caution">
    <text evidence="20">The sequence shown here is derived from an EMBL/GenBank/DDBJ whole genome shotgun (WGS) entry which is preliminary data.</text>
</comment>
<dbReference type="PROSITE" id="PS50093">
    <property type="entry name" value="PKD"/>
    <property type="match status" value="1"/>
</dbReference>
<dbReference type="Pfam" id="PF18911">
    <property type="entry name" value="PKD_4"/>
    <property type="match status" value="1"/>
</dbReference>
<feature type="domain" description="PKD" evidence="19">
    <location>
        <begin position="620"/>
        <end position="684"/>
    </location>
</feature>
<protein>
    <recommendedName>
        <fullName evidence="5">microbial collagenase</fullName>
        <ecNumber evidence="5">3.4.24.3</ecNumber>
    </recommendedName>
</protein>
<evidence type="ECO:0000259" key="19">
    <source>
        <dbReference type="PROSITE" id="PS50093"/>
    </source>
</evidence>
<evidence type="ECO:0000256" key="14">
    <source>
        <dbReference type="ARBA" id="ARBA00023049"/>
    </source>
</evidence>
<dbReference type="CDD" id="cd00146">
    <property type="entry name" value="PKD"/>
    <property type="match status" value="1"/>
</dbReference>
<sequence length="810" mass="88219">MRTPALSGLGLALACCLSLAHAAPRPSDTLPRPHSHQAVSPKDRAPLPSTREHLRDDAGQTLKRRLAARAAAAACDTSLYTTRSGSALVEAIRASSTDCINQLFTLSGADAQKAFNETQMRSAAEGLRLQALSYAGNNNGAIQQLLLYLRAGYYVQYYAPEVVGSYGSGLKTALRGALDALFGNAAIRQVNDANGGVLAEAVTLIDSATENARYLWVVRQLLDGYGADWNAYWGMKNAVNNAFTVLFRGHQNDDFQAVVQSDTSVLQALSNFANRNWGQLGGAEGYLVTNAARELARFLQYGTLKPVVRPMVQTLVQRSSVSGVTAPVWIGLADMVDYHDPGRCTDYGLCDWRARAEAAALPQRQVCSPTLTLRTQSMSAAELNATCASVVNQESYFHAKLQTNKQPVANDLNSALELVVFNSSADYETYAGALFGIDTNNGGMYLEGNPATPGNQARFIAYEAEWLLPKFQVWNLNHEYTHYLDGRFNMLGDFAAGQTTPTVWWVEGLAEHVSYCYLNQRYDRAFTEAPKLSYTLNQLFDTDYNGGSTRVYQWGYLAVSFMMERHRADVTTLLGHYRKGEWAAARTLLKTTIGSRYDAEFRSWLQGVSATGVNCANPVVNQPPVARFESTVNGLSASFRDTSTDADGRVTTWRWTFHDGSQSTLPNPSKTYGAAGDYPVTLEVWDDGRLGARTDGSVRITASPCPSRSDAMGNGCVRSGLSAAQGGLLYYFIQVDKPNTTLTIQTNGGSGDADLYFSGSGWASPGSYQLRSAGNSNSETLQIPIAQPGYYYLTLHAYQAFSGLSLSTRY</sequence>
<evidence type="ECO:0000256" key="2">
    <source>
        <dbReference type="ARBA" id="ARBA00001913"/>
    </source>
</evidence>
<dbReference type="Pfam" id="PF04151">
    <property type="entry name" value="PPC"/>
    <property type="match status" value="1"/>
</dbReference>
<keyword evidence="12" id="KW-0106">Calcium</keyword>
<feature type="compositionally biased region" description="Basic and acidic residues" evidence="17">
    <location>
        <begin position="41"/>
        <end position="55"/>
    </location>
</feature>
<evidence type="ECO:0000256" key="18">
    <source>
        <dbReference type="SAM" id="SignalP"/>
    </source>
</evidence>
<dbReference type="InterPro" id="IPR013661">
    <property type="entry name" value="Peptidase_M9_N_dom"/>
</dbReference>
<proteinExistence type="predicted"/>
<evidence type="ECO:0000256" key="16">
    <source>
        <dbReference type="PIRSR" id="PIRSR602169-1"/>
    </source>
</evidence>
<dbReference type="GO" id="GO:0006508">
    <property type="term" value="P:proteolysis"/>
    <property type="evidence" value="ECO:0007669"/>
    <property type="project" value="UniProtKB-KW"/>
</dbReference>
<comment type="subcellular location">
    <subcellularLocation>
        <location evidence="4">Secreted</location>
    </subcellularLocation>
</comment>
<dbReference type="Gene3D" id="3.40.30.160">
    <property type="entry name" value="Collagenase ColT, N-terminal domain"/>
    <property type="match status" value="1"/>
</dbReference>
<feature type="region of interest" description="Disordered" evidence="17">
    <location>
        <begin position="25"/>
        <end position="55"/>
    </location>
</feature>
<evidence type="ECO:0000256" key="1">
    <source>
        <dbReference type="ARBA" id="ARBA00000424"/>
    </source>
</evidence>
<gene>
    <name evidence="20" type="ORF">I7X39_08845</name>
</gene>
<dbReference type="Pfam" id="PF08453">
    <property type="entry name" value="Peptidase_M9_N"/>
    <property type="match status" value="1"/>
</dbReference>
<evidence type="ECO:0000256" key="3">
    <source>
        <dbReference type="ARBA" id="ARBA00001947"/>
    </source>
</evidence>
<feature type="chain" id="PRO_5037644612" description="microbial collagenase" evidence="18">
    <location>
        <begin position="23"/>
        <end position="810"/>
    </location>
</feature>
<dbReference type="Gene3D" id="2.60.40.10">
    <property type="entry name" value="Immunoglobulins"/>
    <property type="match status" value="1"/>
</dbReference>
<evidence type="ECO:0000313" key="21">
    <source>
        <dbReference type="Proteomes" id="UP000613266"/>
    </source>
</evidence>
<dbReference type="InterPro" id="IPR013783">
    <property type="entry name" value="Ig-like_fold"/>
</dbReference>
<organism evidence="20 21">
    <name type="scientific">Inhella proteolytica</name>
    <dbReference type="NCBI Taxonomy" id="2795029"/>
    <lineage>
        <taxon>Bacteria</taxon>
        <taxon>Pseudomonadati</taxon>
        <taxon>Pseudomonadota</taxon>
        <taxon>Betaproteobacteria</taxon>
        <taxon>Burkholderiales</taxon>
        <taxon>Sphaerotilaceae</taxon>
        <taxon>Inhella</taxon>
    </lineage>
</organism>
<dbReference type="PANTHER" id="PTHR13062">
    <property type="entry name" value="COLLAGENASE"/>
    <property type="match status" value="1"/>
</dbReference>
<keyword evidence="6" id="KW-0964">Secreted</keyword>
<evidence type="ECO:0000256" key="7">
    <source>
        <dbReference type="ARBA" id="ARBA00022670"/>
    </source>
</evidence>
<evidence type="ECO:0000256" key="5">
    <source>
        <dbReference type="ARBA" id="ARBA00012653"/>
    </source>
</evidence>
<dbReference type="EC" id="3.4.24.3" evidence="5"/>
<evidence type="ECO:0000313" key="20">
    <source>
        <dbReference type="EMBL" id="MBH9577011.1"/>
    </source>
</evidence>
<dbReference type="InterPro" id="IPR022409">
    <property type="entry name" value="PKD/Chitinase_dom"/>
</dbReference>
<keyword evidence="11" id="KW-0862">Zinc</keyword>
<evidence type="ECO:0000256" key="4">
    <source>
        <dbReference type="ARBA" id="ARBA00004613"/>
    </source>
</evidence>
<dbReference type="Proteomes" id="UP000613266">
    <property type="component" value="Unassembled WGS sequence"/>
</dbReference>
<accession>A0A931J039</accession>
<dbReference type="SUPFAM" id="SSF49299">
    <property type="entry name" value="PKD domain"/>
    <property type="match status" value="1"/>
</dbReference>
<dbReference type="GO" id="GO:0004222">
    <property type="term" value="F:metalloendopeptidase activity"/>
    <property type="evidence" value="ECO:0007669"/>
    <property type="project" value="UniProtKB-EC"/>
</dbReference>
<dbReference type="SMART" id="SM00089">
    <property type="entry name" value="PKD"/>
    <property type="match status" value="1"/>
</dbReference>
<dbReference type="PANTHER" id="PTHR13062:SF9">
    <property type="entry name" value="MICROBIAL COLLAGENASE"/>
    <property type="match status" value="1"/>
</dbReference>
<evidence type="ECO:0000256" key="8">
    <source>
        <dbReference type="ARBA" id="ARBA00022723"/>
    </source>
</evidence>
<dbReference type="InterPro" id="IPR000601">
    <property type="entry name" value="PKD_dom"/>
</dbReference>
<keyword evidence="13" id="KW-0843">Virulence</keyword>
<keyword evidence="8" id="KW-0479">Metal-binding</keyword>
<evidence type="ECO:0000256" key="11">
    <source>
        <dbReference type="ARBA" id="ARBA00022833"/>
    </source>
</evidence>
<dbReference type="InterPro" id="IPR007280">
    <property type="entry name" value="Peptidase_C_arc/bac"/>
</dbReference>
<comment type="cofactor">
    <cofactor evidence="3">
        <name>Zn(2+)</name>
        <dbReference type="ChEBI" id="CHEBI:29105"/>
    </cofactor>
</comment>
<dbReference type="Pfam" id="PF01752">
    <property type="entry name" value="Peptidase_M9"/>
    <property type="match status" value="1"/>
</dbReference>
<evidence type="ECO:0000256" key="13">
    <source>
        <dbReference type="ARBA" id="ARBA00023026"/>
    </source>
</evidence>
<dbReference type="GO" id="GO:0005576">
    <property type="term" value="C:extracellular region"/>
    <property type="evidence" value="ECO:0007669"/>
    <property type="project" value="UniProtKB-SubCell"/>
</dbReference>
<keyword evidence="7" id="KW-0645">Protease</keyword>
<dbReference type="EMBL" id="JAEDAK010000005">
    <property type="protein sequence ID" value="MBH9577011.1"/>
    <property type="molecule type" value="Genomic_DNA"/>
</dbReference>
<dbReference type="PRINTS" id="PR00931">
    <property type="entry name" value="MICOLLPTASE"/>
</dbReference>
<dbReference type="RefSeq" id="WP_198110738.1">
    <property type="nucleotide sequence ID" value="NZ_JAEDAK010000005.1"/>
</dbReference>
<dbReference type="GO" id="GO:0008270">
    <property type="term" value="F:zinc ion binding"/>
    <property type="evidence" value="ECO:0007669"/>
    <property type="project" value="InterPro"/>
</dbReference>
<keyword evidence="14" id="KW-0482">Metalloprotease</keyword>
<keyword evidence="9 18" id="KW-0732">Signal</keyword>
<keyword evidence="10" id="KW-0378">Hydrolase</keyword>
<dbReference type="PROSITE" id="PS51257">
    <property type="entry name" value="PROKAR_LIPOPROTEIN"/>
    <property type="match status" value="1"/>
</dbReference>
<feature type="signal peptide" evidence="18">
    <location>
        <begin position="1"/>
        <end position="22"/>
    </location>
</feature>
<evidence type="ECO:0000256" key="12">
    <source>
        <dbReference type="ARBA" id="ARBA00022837"/>
    </source>
</evidence>
<evidence type="ECO:0000256" key="6">
    <source>
        <dbReference type="ARBA" id="ARBA00022525"/>
    </source>
</evidence>
<dbReference type="Gene3D" id="1.10.390.20">
    <property type="match status" value="1"/>
</dbReference>
<comment type="catalytic activity">
    <reaction evidence="1">
        <text>Digestion of native collagen in the triple helical region at Xaa-|-Gly bonds. With synthetic peptides, a preference is shown for Gly at P3 and P1', Pro and Ala at P2 and P2', and hydroxyproline, Ala or Arg at P3'.</text>
        <dbReference type="EC" id="3.4.24.3"/>
    </reaction>
</comment>
<keyword evidence="15" id="KW-0865">Zymogen</keyword>
<dbReference type="InterPro" id="IPR035986">
    <property type="entry name" value="PKD_dom_sf"/>
</dbReference>
<feature type="active site" evidence="16">
    <location>
        <position position="479"/>
    </location>
</feature>
<reference evidence="20" key="1">
    <citation type="submission" date="2020-12" db="EMBL/GenBank/DDBJ databases">
        <title>The genome sequence of Inhella sp. 1Y17.</title>
        <authorList>
            <person name="Liu Y."/>
        </authorList>
    </citation>
    <scope>NUCLEOTIDE SEQUENCE</scope>
    <source>
        <strain evidence="20">1Y17</strain>
    </source>
</reference>
<comment type="cofactor">
    <cofactor evidence="2">
        <name>Ca(2+)</name>
        <dbReference type="ChEBI" id="CHEBI:29108"/>
    </cofactor>
</comment>
<name>A0A931J039_9BURK</name>
<evidence type="ECO:0000256" key="10">
    <source>
        <dbReference type="ARBA" id="ARBA00022801"/>
    </source>
</evidence>
<dbReference type="AlphaFoldDB" id="A0A931J039"/>
<keyword evidence="21" id="KW-1185">Reference proteome</keyword>
<evidence type="ECO:0000256" key="9">
    <source>
        <dbReference type="ARBA" id="ARBA00022729"/>
    </source>
</evidence>
<dbReference type="InterPro" id="IPR002169">
    <property type="entry name" value="Peptidase_M9A/M9B"/>
</dbReference>